<protein>
    <submittedName>
        <fullName evidence="3">Uncharacterized protein</fullName>
    </submittedName>
</protein>
<evidence type="ECO:0000313" key="3">
    <source>
        <dbReference type="EMBL" id="GFH16195.1"/>
    </source>
</evidence>
<organism evidence="3 4">
    <name type="scientific">Haematococcus lacustris</name>
    <name type="common">Green alga</name>
    <name type="synonym">Haematococcus pluvialis</name>
    <dbReference type="NCBI Taxonomy" id="44745"/>
    <lineage>
        <taxon>Eukaryota</taxon>
        <taxon>Viridiplantae</taxon>
        <taxon>Chlorophyta</taxon>
        <taxon>core chlorophytes</taxon>
        <taxon>Chlorophyceae</taxon>
        <taxon>CS clade</taxon>
        <taxon>Chlamydomonadales</taxon>
        <taxon>Haematococcaceae</taxon>
        <taxon>Haematococcus</taxon>
    </lineage>
</organism>
<dbReference type="EMBL" id="BLLF01000959">
    <property type="protein sequence ID" value="GFH16195.1"/>
    <property type="molecule type" value="Genomic_DNA"/>
</dbReference>
<evidence type="ECO:0000256" key="2">
    <source>
        <dbReference type="SAM" id="Phobius"/>
    </source>
</evidence>
<feature type="region of interest" description="Disordered" evidence="1">
    <location>
        <begin position="412"/>
        <end position="493"/>
    </location>
</feature>
<gene>
    <name evidence="3" type="ORF">HaLaN_12570</name>
</gene>
<keyword evidence="2" id="KW-0812">Transmembrane</keyword>
<feature type="compositionally biased region" description="Polar residues" evidence="1">
    <location>
        <begin position="412"/>
        <end position="423"/>
    </location>
</feature>
<reference evidence="3 4" key="1">
    <citation type="submission" date="2020-02" db="EMBL/GenBank/DDBJ databases">
        <title>Draft genome sequence of Haematococcus lacustris strain NIES-144.</title>
        <authorList>
            <person name="Morimoto D."/>
            <person name="Nakagawa S."/>
            <person name="Yoshida T."/>
            <person name="Sawayama S."/>
        </authorList>
    </citation>
    <scope>NUCLEOTIDE SEQUENCE [LARGE SCALE GENOMIC DNA]</scope>
    <source>
        <strain evidence="3 4">NIES-144</strain>
    </source>
</reference>
<feature type="compositionally biased region" description="Basic and acidic residues" evidence="1">
    <location>
        <begin position="464"/>
        <end position="476"/>
    </location>
</feature>
<evidence type="ECO:0000256" key="1">
    <source>
        <dbReference type="SAM" id="MobiDB-lite"/>
    </source>
</evidence>
<keyword evidence="2" id="KW-0472">Membrane</keyword>
<keyword evidence="4" id="KW-1185">Reference proteome</keyword>
<dbReference type="Proteomes" id="UP000485058">
    <property type="component" value="Unassembled WGS sequence"/>
</dbReference>
<proteinExistence type="predicted"/>
<accession>A0A699Z3M4</accession>
<feature type="transmembrane region" description="Helical" evidence="2">
    <location>
        <begin position="29"/>
        <end position="49"/>
    </location>
</feature>
<feature type="compositionally biased region" description="Pro residues" evidence="1">
    <location>
        <begin position="429"/>
        <end position="439"/>
    </location>
</feature>
<sequence length="565" mass="60740">MYLSLVATDIYFQLTRQHKLLQGAMLMDMAHFMAVYLGLLVLTAMYTMLSDPTGEILFKAMLAPEVLSSLSWAEVALGISLRYLVPLLLHFTLVAGFFLAIILNPYSRLRMLASKDPGVPQDVSRMWRWQLQRMGPAKAPPNNHIDKIIDLCLLLQPVGLIERLRSVMVMSRSNMRSFMQGSGSTPAPQALLSSLPQHGTLRLDSLNLQMPSWSGASFMRNSTDPLHDQLASLRAGSCRPEHLPSVVSDEWQLSEDSCDPIPAGNLTPGNASLSSNVARPTKSAGGALPPVDTVGWLGSRTAVTPSASIFVKRHASLTDLGPRLKSATDRPLTAPYNTEGIMVARTASVTTVPSLFQRRTAFAHSTKVHPVLGPRYGAGDDSLTAPSGSMAAWPANPSFSADLKPALLQQPSLSVAAQQQGASTVAKDQPPPPPQPSMPPTSGTFALKDHEPSSKQLAQGPGEDQAHHDEAGKEHTPLLPHFDLDSGNTPSNDVKLPAFAVKKRVARRNISFLMDSVDTVATAAYRSPEPSPAEGVGSAASIAALRNSCCHARLRSLSSSPLLWL</sequence>
<keyword evidence="2" id="KW-1133">Transmembrane helix</keyword>
<evidence type="ECO:0000313" key="4">
    <source>
        <dbReference type="Proteomes" id="UP000485058"/>
    </source>
</evidence>
<name>A0A699Z3M4_HAELA</name>
<comment type="caution">
    <text evidence="3">The sequence shown here is derived from an EMBL/GenBank/DDBJ whole genome shotgun (WGS) entry which is preliminary data.</text>
</comment>
<dbReference type="AlphaFoldDB" id="A0A699Z3M4"/>
<feature type="transmembrane region" description="Helical" evidence="2">
    <location>
        <begin position="87"/>
        <end position="106"/>
    </location>
</feature>